<protein>
    <submittedName>
        <fullName evidence="8">Glutamyl-tRNA(Gln) synthetase</fullName>
        <ecNumber evidence="8">6.1.1.24</ecNumber>
    </submittedName>
</protein>
<dbReference type="PRINTS" id="PR00987">
    <property type="entry name" value="TRNASYNTHGLU"/>
</dbReference>
<evidence type="ECO:0000256" key="5">
    <source>
        <dbReference type="ARBA" id="ARBA00022917"/>
    </source>
</evidence>
<dbReference type="GO" id="GO:0004818">
    <property type="term" value="F:glutamate-tRNA ligase activity"/>
    <property type="evidence" value="ECO:0007669"/>
    <property type="project" value="TreeGrafter"/>
</dbReference>
<proteinExistence type="inferred from homology"/>
<evidence type="ECO:0000313" key="8">
    <source>
        <dbReference type="EMBL" id="SHO80313.1"/>
    </source>
</evidence>
<organism evidence="8">
    <name type="scientific">hydrothermal vent metagenome</name>
    <dbReference type="NCBI Taxonomy" id="652676"/>
    <lineage>
        <taxon>unclassified sequences</taxon>
        <taxon>metagenomes</taxon>
        <taxon>ecological metagenomes</taxon>
    </lineage>
</organism>
<dbReference type="EC" id="6.1.1.24" evidence="8"/>
<dbReference type="InterPro" id="IPR014729">
    <property type="entry name" value="Rossmann-like_a/b/a_fold"/>
</dbReference>
<dbReference type="SUPFAM" id="SSF52374">
    <property type="entry name" value="Nucleotidylyl transferase"/>
    <property type="match status" value="1"/>
</dbReference>
<dbReference type="InterPro" id="IPR008925">
    <property type="entry name" value="aa_tRNA-synth_I_cd-bd_sf"/>
</dbReference>
<evidence type="ECO:0000256" key="4">
    <source>
        <dbReference type="ARBA" id="ARBA00022840"/>
    </source>
</evidence>
<keyword evidence="2 8" id="KW-0436">Ligase</keyword>
<dbReference type="GO" id="GO:0006424">
    <property type="term" value="P:glutamyl-tRNA aminoacylation"/>
    <property type="evidence" value="ECO:0007669"/>
    <property type="project" value="TreeGrafter"/>
</dbReference>
<comment type="similarity">
    <text evidence="1">Belongs to the class-I aminoacyl-tRNA synthetase family. Glutamate--tRNA ligase type 1 subfamily.</text>
</comment>
<dbReference type="GO" id="GO:0000049">
    <property type="term" value="F:tRNA binding"/>
    <property type="evidence" value="ECO:0007669"/>
    <property type="project" value="InterPro"/>
</dbReference>
<dbReference type="InterPro" id="IPR000924">
    <property type="entry name" value="Glu/Gln-tRNA-synth"/>
</dbReference>
<name>A0A1W1EHH6_9ZZZZ</name>
<keyword evidence="5" id="KW-0648">Protein biosynthesis</keyword>
<dbReference type="Gene3D" id="3.90.800.10">
    <property type="entry name" value="Glutamyl-tRNA Synthetase, Domain 3"/>
    <property type="match status" value="1"/>
</dbReference>
<gene>
    <name evidence="8" type="ORF">MNB_SV-15-639</name>
</gene>
<evidence type="ECO:0000256" key="1">
    <source>
        <dbReference type="ARBA" id="ARBA00007894"/>
    </source>
</evidence>
<keyword evidence="6" id="KW-0030">Aminoacyl-tRNA synthetase</keyword>
<evidence type="ECO:0000259" key="7">
    <source>
        <dbReference type="Pfam" id="PF00749"/>
    </source>
</evidence>
<keyword evidence="4" id="KW-0067">ATP-binding</keyword>
<dbReference type="InterPro" id="IPR049940">
    <property type="entry name" value="GluQ/Sye"/>
</dbReference>
<dbReference type="Gene3D" id="3.40.50.620">
    <property type="entry name" value="HUPs"/>
    <property type="match status" value="1"/>
</dbReference>
<feature type="domain" description="Glutamyl/glutaminyl-tRNA synthetase class Ib catalytic" evidence="7">
    <location>
        <begin position="3"/>
        <end position="96"/>
    </location>
</feature>
<dbReference type="GO" id="GO:0050561">
    <property type="term" value="F:glutamate-tRNA(Gln) ligase activity"/>
    <property type="evidence" value="ECO:0007669"/>
    <property type="project" value="UniProtKB-EC"/>
</dbReference>
<dbReference type="Pfam" id="PF00749">
    <property type="entry name" value="tRNA-synt_1c"/>
    <property type="match status" value="2"/>
</dbReference>
<evidence type="ECO:0000256" key="3">
    <source>
        <dbReference type="ARBA" id="ARBA00022741"/>
    </source>
</evidence>
<dbReference type="PANTHER" id="PTHR43311:SF2">
    <property type="entry name" value="GLUTAMATE--TRNA LIGASE, MITOCHONDRIAL-RELATED"/>
    <property type="match status" value="1"/>
</dbReference>
<dbReference type="AlphaFoldDB" id="A0A1W1EHH6"/>
<dbReference type="PANTHER" id="PTHR43311">
    <property type="entry name" value="GLUTAMATE--TRNA LIGASE"/>
    <property type="match status" value="1"/>
</dbReference>
<accession>A0A1W1EHH6</accession>
<dbReference type="InterPro" id="IPR020058">
    <property type="entry name" value="Glu/Gln-tRNA-synth_Ib_cat-dom"/>
</dbReference>
<evidence type="ECO:0000256" key="6">
    <source>
        <dbReference type="ARBA" id="ARBA00023146"/>
    </source>
</evidence>
<evidence type="ECO:0000256" key="2">
    <source>
        <dbReference type="ARBA" id="ARBA00022598"/>
    </source>
</evidence>
<dbReference type="InterPro" id="IPR020061">
    <property type="entry name" value="Glu_tRNA_lig_a-bdl"/>
</dbReference>
<dbReference type="GO" id="GO:0005524">
    <property type="term" value="F:ATP binding"/>
    <property type="evidence" value="ECO:0007669"/>
    <property type="project" value="UniProtKB-KW"/>
</dbReference>
<reference evidence="8" key="1">
    <citation type="submission" date="2016-10" db="EMBL/GenBank/DDBJ databases">
        <authorList>
            <person name="de Groot N.N."/>
        </authorList>
    </citation>
    <scope>NUCLEOTIDE SEQUENCE</scope>
</reference>
<feature type="domain" description="Glutamyl/glutaminyl-tRNA synthetase class Ib catalytic" evidence="7">
    <location>
        <begin position="113"/>
        <end position="254"/>
    </location>
</feature>
<keyword evidence="3" id="KW-0547">Nucleotide-binding</keyword>
<dbReference type="SUPFAM" id="SSF48163">
    <property type="entry name" value="An anticodon-binding domain of class I aminoacyl-tRNA synthetases"/>
    <property type="match status" value="1"/>
</dbReference>
<dbReference type="Gene3D" id="1.10.1160.10">
    <property type="entry name" value="Glutamyl-trna Synthetase, Domain 2"/>
    <property type="match status" value="1"/>
</dbReference>
<sequence>MLRFALSPIRDIYIDDLRVAIFNYLYSQKIADNFILRIEDIDKKRDIIGKDEEILMILEKFALPHSQLYYQSENLHIHQTLAIRLLQEQKAFISTCLLNESSLDEKLDIDKLKNDGVPFVIRIKEPNGDNFIILKEDNTPTQIFATACDDMLTGVDFIIRKDEYINDTPKQEYIKSQLGYDNETKYIDLPAILNPISVKSLLEDGFLPDAIINYLILIGNRVPKEIFTMPEAIEWFELENISKEAIDFDIEKLKFLNREHLRLMDSAKLSSLFGFDDVDIGNLAKLYLQEVTTINELKIKIEEIFSPKDCSGEFGKEMKIIQEIIINAPMINSFEEFEKYIIAESGLKGEKLLNSLQLLITSSLNSPKLVDIYPLIKSYITEVVS</sequence>
<dbReference type="GO" id="GO:0005829">
    <property type="term" value="C:cytosol"/>
    <property type="evidence" value="ECO:0007669"/>
    <property type="project" value="TreeGrafter"/>
</dbReference>
<dbReference type="EMBL" id="FRYL01000004">
    <property type="protein sequence ID" value="SHO80313.1"/>
    <property type="molecule type" value="Genomic_DNA"/>
</dbReference>